<feature type="domain" description="RING-type" evidence="5">
    <location>
        <begin position="233"/>
        <end position="281"/>
    </location>
</feature>
<keyword evidence="2 4" id="KW-0863">Zinc-finger</keyword>
<dbReference type="OrthoDB" id="9119848at2759"/>
<dbReference type="PANTHER" id="PTHR12420:SF47">
    <property type="entry name" value="PHD FINGER PROTEIN 7"/>
    <property type="match status" value="1"/>
</dbReference>
<evidence type="ECO:0000259" key="6">
    <source>
        <dbReference type="PROSITE" id="PS51805"/>
    </source>
</evidence>
<dbReference type="InterPro" id="IPR019786">
    <property type="entry name" value="Zinc_finger_PHD-type_CS"/>
</dbReference>
<feature type="domain" description="PHD-type" evidence="6">
    <location>
        <begin position="13"/>
        <end position="128"/>
    </location>
</feature>
<dbReference type="GO" id="GO:0005634">
    <property type="term" value="C:nucleus"/>
    <property type="evidence" value="ECO:0007669"/>
    <property type="project" value="TreeGrafter"/>
</dbReference>
<feature type="domain" description="RING-type" evidence="5">
    <location>
        <begin position="362"/>
        <end position="410"/>
    </location>
</feature>
<keyword evidence="8" id="KW-1185">Reference proteome</keyword>
<dbReference type="PROSITE" id="PS01359">
    <property type="entry name" value="ZF_PHD_1"/>
    <property type="match status" value="3"/>
</dbReference>
<evidence type="ECO:0000256" key="4">
    <source>
        <dbReference type="PROSITE-ProRule" id="PRU00175"/>
    </source>
</evidence>
<dbReference type="STRING" id="9009.A0A226MF63"/>
<dbReference type="Gene3D" id="3.30.40.10">
    <property type="entry name" value="Zinc/RING finger domain, C3HC4 (zinc finger)"/>
    <property type="match status" value="4"/>
</dbReference>
<accession>A0A226MF63</accession>
<dbReference type="AlphaFoldDB" id="A0A226MF63"/>
<dbReference type="SUPFAM" id="SSF57850">
    <property type="entry name" value="RING/U-box"/>
    <property type="match status" value="1"/>
</dbReference>
<name>A0A226MF63_CALSU</name>
<dbReference type="GO" id="GO:0008270">
    <property type="term" value="F:zinc ion binding"/>
    <property type="evidence" value="ECO:0007669"/>
    <property type="project" value="UniProtKB-KW"/>
</dbReference>
<dbReference type="SMART" id="SM00249">
    <property type="entry name" value="PHD"/>
    <property type="match status" value="4"/>
</dbReference>
<evidence type="ECO:0008006" key="9">
    <source>
        <dbReference type="Google" id="ProtNLM"/>
    </source>
</evidence>
<dbReference type="InterPro" id="IPR001965">
    <property type="entry name" value="Znf_PHD"/>
</dbReference>
<evidence type="ECO:0000256" key="3">
    <source>
        <dbReference type="ARBA" id="ARBA00022833"/>
    </source>
</evidence>
<dbReference type="InterPro" id="IPR034732">
    <property type="entry name" value="EPHD"/>
</dbReference>
<organism evidence="7 8">
    <name type="scientific">Callipepla squamata</name>
    <name type="common">Scaled quail</name>
    <dbReference type="NCBI Taxonomy" id="9009"/>
    <lineage>
        <taxon>Eukaryota</taxon>
        <taxon>Metazoa</taxon>
        <taxon>Chordata</taxon>
        <taxon>Craniata</taxon>
        <taxon>Vertebrata</taxon>
        <taxon>Euteleostomi</taxon>
        <taxon>Archelosauria</taxon>
        <taxon>Archosauria</taxon>
        <taxon>Dinosauria</taxon>
        <taxon>Saurischia</taxon>
        <taxon>Theropoda</taxon>
        <taxon>Coelurosauria</taxon>
        <taxon>Aves</taxon>
        <taxon>Neognathae</taxon>
        <taxon>Galloanserae</taxon>
        <taxon>Galliformes</taxon>
        <taxon>Odontophoridae</taxon>
        <taxon>Callipepla</taxon>
    </lineage>
</organism>
<dbReference type="PROSITE" id="PS51805">
    <property type="entry name" value="EPHD"/>
    <property type="match status" value="1"/>
</dbReference>
<evidence type="ECO:0000256" key="2">
    <source>
        <dbReference type="ARBA" id="ARBA00022771"/>
    </source>
</evidence>
<evidence type="ECO:0000313" key="8">
    <source>
        <dbReference type="Proteomes" id="UP000198323"/>
    </source>
</evidence>
<dbReference type="InterPro" id="IPR001841">
    <property type="entry name" value="Znf_RING"/>
</dbReference>
<gene>
    <name evidence="7" type="ORF">ASZ78_016563</name>
</gene>
<evidence type="ECO:0000256" key="1">
    <source>
        <dbReference type="ARBA" id="ARBA00022723"/>
    </source>
</evidence>
<keyword evidence="1" id="KW-0479">Metal-binding</keyword>
<proteinExistence type="predicted"/>
<evidence type="ECO:0000259" key="5">
    <source>
        <dbReference type="PROSITE" id="PS50089"/>
    </source>
</evidence>
<keyword evidence="3" id="KW-0862">Zinc</keyword>
<sequence length="469" mass="51850">MPKRKRDASSLQETACVLCRQECAEPNSCGRILGICWMLAHEFCLIFANILFAETPSGREALDITHDDLTRKLKKANRKQCFVCGERGAAITCAENGCDRSFHLPCAVGGECITQFFGEHRSFCWEHRPQQAAVTAPAEDTNCAICLKSVGERASFSTLVCPACTHTWFHRGCIQLEALNAGTTPFQCPGCGNSTLFRKEMSTLGIQIPDRSFCWEHRPQQAAVTAPAEDTNCAICLKSVGDRASFSTLVCPACTHTWFHRGCIQLEALNAGTTSFHCPGCGNNTLFSKEMSTLGIHIPDRRPAQEENDVDASHLLQRHHRCDAIECFHPEGRDQAEEEGSFCWEHRPQQAAVSAPAEDTNCAICLKSVGERASFSTLVCPACTHTWFHQGCIQLEALNAGTTPFQCPGCGNNTLFRKEMSTLGIHIPERRPAREENDVDASHLLQRHHRCDAINCFHPEGRDQAEEEG</sequence>
<feature type="domain" description="RING-type" evidence="5">
    <location>
        <begin position="143"/>
        <end position="191"/>
    </location>
</feature>
<dbReference type="EMBL" id="MCFN01001032">
    <property type="protein sequence ID" value="OXB53911.1"/>
    <property type="molecule type" value="Genomic_DNA"/>
</dbReference>
<dbReference type="SMART" id="SM00184">
    <property type="entry name" value="RING"/>
    <property type="match status" value="4"/>
</dbReference>
<evidence type="ECO:0000313" key="7">
    <source>
        <dbReference type="EMBL" id="OXB53911.1"/>
    </source>
</evidence>
<comment type="caution">
    <text evidence="7">The sequence shown here is derived from an EMBL/GenBank/DDBJ whole genome shotgun (WGS) entry which is preliminary data.</text>
</comment>
<dbReference type="PROSITE" id="PS50089">
    <property type="entry name" value="ZF_RING_2"/>
    <property type="match status" value="3"/>
</dbReference>
<dbReference type="Pfam" id="PF13771">
    <property type="entry name" value="zf-HC5HC2H"/>
    <property type="match status" value="1"/>
</dbReference>
<dbReference type="InterPro" id="IPR013083">
    <property type="entry name" value="Znf_RING/FYVE/PHD"/>
</dbReference>
<dbReference type="Proteomes" id="UP000198323">
    <property type="component" value="Unassembled WGS sequence"/>
</dbReference>
<dbReference type="SUPFAM" id="SSF57903">
    <property type="entry name" value="FYVE/PHD zinc finger"/>
    <property type="match status" value="2"/>
</dbReference>
<dbReference type="PANTHER" id="PTHR12420">
    <property type="entry name" value="PHD FINGER PROTEIN"/>
    <property type="match status" value="1"/>
</dbReference>
<dbReference type="InterPro" id="IPR051188">
    <property type="entry name" value="PHD-type_Zinc_Finger"/>
</dbReference>
<protein>
    <recommendedName>
        <fullName evidence="9">PHD-type domain-containing protein</fullName>
    </recommendedName>
</protein>
<dbReference type="InterPro" id="IPR011011">
    <property type="entry name" value="Znf_FYVE_PHD"/>
</dbReference>
<reference evidence="7 8" key="1">
    <citation type="submission" date="2016-07" db="EMBL/GenBank/DDBJ databases">
        <title>Disparate Historic Effective Population Sizes Predicted by Modern Levels of Genome Diversity for the Scaled Quail (Callipepla squamata) and the Northern Bobwhite (Colinus virginianus): Inferences from First and Second Generation Draft Genome Assemblies for Sympatric New World Quail.</title>
        <authorList>
            <person name="Oldeschulte D.L."/>
            <person name="Halley Y.A."/>
            <person name="Bhattarai E.K."/>
            <person name="Brashear W.A."/>
            <person name="Hill J."/>
            <person name="Metz R.P."/>
            <person name="Johnson C.D."/>
            <person name="Rollins D."/>
            <person name="Peterson M.J."/>
            <person name="Bickhart D.M."/>
            <person name="Decker J.E."/>
            <person name="Seabury C.M."/>
        </authorList>
    </citation>
    <scope>NUCLEOTIDE SEQUENCE [LARGE SCALE GENOMIC DNA]</scope>
    <source>
        <strain evidence="7 8">Texas</strain>
        <tissue evidence="7">Leg muscle</tissue>
    </source>
</reference>